<dbReference type="Proteomes" id="UP000051950">
    <property type="component" value="Unassembled WGS sequence"/>
</dbReference>
<keyword evidence="2" id="KW-0472">Membrane</keyword>
<proteinExistence type="predicted"/>
<protein>
    <recommendedName>
        <fullName evidence="5">Outer membrane protein beta-barrel domain-containing protein</fullName>
    </recommendedName>
</protein>
<dbReference type="STRING" id="687842.ASU31_06115"/>
<dbReference type="EMBL" id="LMZQ01000003">
    <property type="protein sequence ID" value="KRT17241.1"/>
    <property type="molecule type" value="Genomic_DNA"/>
</dbReference>
<feature type="transmembrane region" description="Helical" evidence="2">
    <location>
        <begin position="42"/>
        <end position="65"/>
    </location>
</feature>
<keyword evidence="2" id="KW-1133">Transmembrane helix</keyword>
<name>A0A0T5VUB0_9SPHI</name>
<dbReference type="AlphaFoldDB" id="A0A0T5VUB0"/>
<gene>
    <name evidence="3" type="ORF">ASU31_06115</name>
</gene>
<dbReference type="RefSeq" id="WP_057931475.1">
    <property type="nucleotide sequence ID" value="NZ_LMZQ01000003.1"/>
</dbReference>
<evidence type="ECO:0000256" key="2">
    <source>
        <dbReference type="SAM" id="Phobius"/>
    </source>
</evidence>
<evidence type="ECO:0000313" key="3">
    <source>
        <dbReference type="EMBL" id="KRT17241.1"/>
    </source>
</evidence>
<evidence type="ECO:0000256" key="1">
    <source>
        <dbReference type="SAM" id="MobiDB-lite"/>
    </source>
</evidence>
<feature type="compositionally biased region" description="Polar residues" evidence="1">
    <location>
        <begin position="72"/>
        <end position="81"/>
    </location>
</feature>
<feature type="compositionally biased region" description="Polar residues" evidence="1">
    <location>
        <begin position="119"/>
        <end position="128"/>
    </location>
</feature>
<dbReference type="OrthoDB" id="1523584at2"/>
<feature type="compositionally biased region" description="Basic and acidic residues" evidence="1">
    <location>
        <begin position="82"/>
        <end position="105"/>
    </location>
</feature>
<keyword evidence="4" id="KW-1185">Reference proteome</keyword>
<comment type="caution">
    <text evidence="3">The sequence shown here is derived from an EMBL/GenBank/DDBJ whole genome shotgun (WGS) entry which is preliminary data.</text>
</comment>
<feature type="region of interest" description="Disordered" evidence="1">
    <location>
        <begin position="72"/>
        <end position="133"/>
    </location>
</feature>
<keyword evidence="2" id="KW-0812">Transmembrane</keyword>
<organism evidence="3 4">
    <name type="scientific">Pedobacter ginsenosidimutans</name>
    <dbReference type="NCBI Taxonomy" id="687842"/>
    <lineage>
        <taxon>Bacteria</taxon>
        <taxon>Pseudomonadati</taxon>
        <taxon>Bacteroidota</taxon>
        <taxon>Sphingobacteriia</taxon>
        <taxon>Sphingobacteriales</taxon>
        <taxon>Sphingobacteriaceae</taxon>
        <taxon>Pedobacter</taxon>
    </lineage>
</organism>
<accession>A0A0T5VUB0</accession>
<evidence type="ECO:0000313" key="4">
    <source>
        <dbReference type="Proteomes" id="UP000051950"/>
    </source>
</evidence>
<evidence type="ECO:0008006" key="5">
    <source>
        <dbReference type="Google" id="ProtNLM"/>
    </source>
</evidence>
<reference evidence="3 4" key="1">
    <citation type="submission" date="2015-11" db="EMBL/GenBank/DDBJ databases">
        <title>Sequence of Pedobacter ginsenosidimutans.</title>
        <authorList>
            <person name="Carson E."/>
            <person name="Keyser V."/>
            <person name="Newman J."/>
            <person name="Miller J."/>
        </authorList>
    </citation>
    <scope>NUCLEOTIDE SEQUENCE [LARGE SCALE GENOMIC DNA]</scope>
    <source>
        <strain evidence="3 4">KACC 14530</strain>
    </source>
</reference>
<sequence length="397" mass="44049">MREGKDIDKLFKDGLENPDLPFNDLDWDNLEERLHPTPKRRVVPIIWLTAAAAVAAMLLVVFLLVKPDGDQSKNNSLVKTDSNTHKKENNKPLDNKADLIEKPTDHNTSTENSEKSLLVENNENSKATNDYKAAKTNSFNEDFPKVLEGDYINHNLLTNVLSNPQISAKPKLVAFEQPDYVATLASRKTEKIQPPVFKKKSRFVLSILAAPDLTSVQNSGKSSLSGGFGVEATLFLTKKLSVTTGAAYAKKIYDSDFNQYNPNSSYIFKVNPANIHANCDVIDIPINVNYKVFDGRRNSISVSTGLSSYLMLKEKYSYSYNGAYQGPQSFEVKGQNQHYLGIANVGVEFQHKINNNLSISAKPFMKIPLTDIGYGNSKLSSTGVAVSVNMNLFGRKN</sequence>